<dbReference type="InterPro" id="IPR000719">
    <property type="entry name" value="Prot_kinase_dom"/>
</dbReference>
<dbReference type="GO" id="GO:0035556">
    <property type="term" value="P:intracellular signal transduction"/>
    <property type="evidence" value="ECO:0007669"/>
    <property type="project" value="TreeGrafter"/>
</dbReference>
<dbReference type="PROSITE" id="PS00108">
    <property type="entry name" value="PROTEIN_KINASE_ST"/>
    <property type="match status" value="1"/>
</dbReference>
<keyword evidence="5 6" id="KW-0067">ATP-binding</keyword>
<evidence type="ECO:0000256" key="6">
    <source>
        <dbReference type="PROSITE-ProRule" id="PRU10141"/>
    </source>
</evidence>
<keyword evidence="2" id="KW-0808">Transferase</keyword>
<protein>
    <submittedName>
        <fullName evidence="10">Protein kinase domain-containing protein</fullName>
    </submittedName>
</protein>
<reference evidence="10" key="1">
    <citation type="submission" date="2022-11" db="UniProtKB">
        <authorList>
            <consortium name="WormBaseParasite"/>
        </authorList>
    </citation>
    <scope>IDENTIFICATION</scope>
</reference>
<evidence type="ECO:0000256" key="7">
    <source>
        <dbReference type="RuleBase" id="RU000304"/>
    </source>
</evidence>
<evidence type="ECO:0000313" key="9">
    <source>
        <dbReference type="Proteomes" id="UP000887574"/>
    </source>
</evidence>
<dbReference type="GO" id="GO:0050321">
    <property type="term" value="F:tau-protein kinase activity"/>
    <property type="evidence" value="ECO:0007669"/>
    <property type="project" value="TreeGrafter"/>
</dbReference>
<feature type="domain" description="Protein kinase" evidence="8">
    <location>
        <begin position="24"/>
        <end position="277"/>
    </location>
</feature>
<dbReference type="Gene3D" id="1.10.510.10">
    <property type="entry name" value="Transferase(Phosphotransferase) domain 1"/>
    <property type="match status" value="1"/>
</dbReference>
<dbReference type="InterPro" id="IPR008271">
    <property type="entry name" value="Ser/Thr_kinase_AS"/>
</dbReference>
<keyword evidence="9" id="KW-1185">Reference proteome</keyword>
<dbReference type="PROSITE" id="PS50011">
    <property type="entry name" value="PROTEIN_KINASE_DOM"/>
    <property type="match status" value="1"/>
</dbReference>
<dbReference type="InterPro" id="IPR017441">
    <property type="entry name" value="Protein_kinase_ATP_BS"/>
</dbReference>
<keyword evidence="4" id="KW-0418">Kinase</keyword>
<keyword evidence="1 7" id="KW-0723">Serine/threonine-protein kinase</keyword>
<dbReference type="SMART" id="SM00220">
    <property type="entry name" value="S_TKc"/>
    <property type="match status" value="1"/>
</dbReference>
<dbReference type="GO" id="GO:0000226">
    <property type="term" value="P:microtubule cytoskeleton organization"/>
    <property type="evidence" value="ECO:0007669"/>
    <property type="project" value="TreeGrafter"/>
</dbReference>
<dbReference type="PROSITE" id="PS00107">
    <property type="entry name" value="PROTEIN_KINASE_ATP"/>
    <property type="match status" value="1"/>
</dbReference>
<dbReference type="GO" id="GO:0005524">
    <property type="term" value="F:ATP binding"/>
    <property type="evidence" value="ECO:0007669"/>
    <property type="project" value="UniProtKB-UniRule"/>
</dbReference>
<proteinExistence type="inferred from homology"/>
<dbReference type="AlphaFoldDB" id="A0A915D0V0"/>
<dbReference type="InterPro" id="IPR011009">
    <property type="entry name" value="Kinase-like_dom_sf"/>
</dbReference>
<sequence length="325" mass="36690">MNWSADKAKDEFYKMIMESKGVNVLAEDFLGKGSHARIYGANYSRRSEKVVVKLIDRRDADCIYLDKCLPREVLLLPTLKHPNVIEVFVICENLNFTAFVQEFAENGTLQQMINKKGRIPESQSQFLLRQLIEAIKYLESMNIIHRDIKGDNIFLDRYNNVKLGDFGLARILLSSEISNSQCGTEAFMAPELLKGLDYRGNGCDVWSAGVTLHNTLTGSSAFLGQNQRDVVANQQSHTINFPANAVSAKAEQLIRHMLHPTIELRASTQQIIESSWLEGCSYYMRTQIGEQSLAANDASSQRANKPEKDFSEKTCIDDVSRIKEI</sequence>
<evidence type="ECO:0000256" key="2">
    <source>
        <dbReference type="ARBA" id="ARBA00022679"/>
    </source>
</evidence>
<evidence type="ECO:0000256" key="1">
    <source>
        <dbReference type="ARBA" id="ARBA00022527"/>
    </source>
</evidence>
<dbReference type="PANTHER" id="PTHR24346">
    <property type="entry name" value="MAP/MICROTUBULE AFFINITY-REGULATING KINASE"/>
    <property type="match status" value="1"/>
</dbReference>
<keyword evidence="3 6" id="KW-0547">Nucleotide-binding</keyword>
<feature type="binding site" evidence="6">
    <location>
        <position position="53"/>
    </location>
    <ligand>
        <name>ATP</name>
        <dbReference type="ChEBI" id="CHEBI:30616"/>
    </ligand>
</feature>
<dbReference type="PANTHER" id="PTHR24346:SF82">
    <property type="entry name" value="KP78A-RELATED"/>
    <property type="match status" value="1"/>
</dbReference>
<evidence type="ECO:0000256" key="5">
    <source>
        <dbReference type="ARBA" id="ARBA00022840"/>
    </source>
</evidence>
<evidence type="ECO:0000256" key="4">
    <source>
        <dbReference type="ARBA" id="ARBA00022777"/>
    </source>
</evidence>
<dbReference type="Proteomes" id="UP000887574">
    <property type="component" value="Unplaced"/>
</dbReference>
<accession>A0A915D0V0</accession>
<evidence type="ECO:0000256" key="3">
    <source>
        <dbReference type="ARBA" id="ARBA00022741"/>
    </source>
</evidence>
<dbReference type="SUPFAM" id="SSF56112">
    <property type="entry name" value="Protein kinase-like (PK-like)"/>
    <property type="match status" value="1"/>
</dbReference>
<dbReference type="GO" id="GO:0005737">
    <property type="term" value="C:cytoplasm"/>
    <property type="evidence" value="ECO:0007669"/>
    <property type="project" value="TreeGrafter"/>
</dbReference>
<name>A0A915D0V0_9BILA</name>
<dbReference type="Pfam" id="PF00069">
    <property type="entry name" value="Pkinase"/>
    <property type="match status" value="1"/>
</dbReference>
<organism evidence="9 10">
    <name type="scientific">Ditylenchus dipsaci</name>
    <dbReference type="NCBI Taxonomy" id="166011"/>
    <lineage>
        <taxon>Eukaryota</taxon>
        <taxon>Metazoa</taxon>
        <taxon>Ecdysozoa</taxon>
        <taxon>Nematoda</taxon>
        <taxon>Chromadorea</taxon>
        <taxon>Rhabditida</taxon>
        <taxon>Tylenchina</taxon>
        <taxon>Tylenchomorpha</taxon>
        <taxon>Sphaerularioidea</taxon>
        <taxon>Anguinidae</taxon>
        <taxon>Anguininae</taxon>
        <taxon>Ditylenchus</taxon>
    </lineage>
</organism>
<dbReference type="WBParaSite" id="jg14197">
    <property type="protein sequence ID" value="jg14197"/>
    <property type="gene ID" value="jg14197"/>
</dbReference>
<evidence type="ECO:0000259" key="8">
    <source>
        <dbReference type="PROSITE" id="PS50011"/>
    </source>
</evidence>
<comment type="similarity">
    <text evidence="7">Belongs to the protein kinase superfamily.</text>
</comment>
<evidence type="ECO:0000313" key="10">
    <source>
        <dbReference type="WBParaSite" id="jg14197"/>
    </source>
</evidence>